<dbReference type="Proteomes" id="UP000225379">
    <property type="component" value="Unassembled WGS sequence"/>
</dbReference>
<gene>
    <name evidence="3" type="ORF">CRT60_23450</name>
</gene>
<keyword evidence="4" id="KW-1185">Reference proteome</keyword>
<evidence type="ECO:0000256" key="2">
    <source>
        <dbReference type="ARBA" id="ARBA00022649"/>
    </source>
</evidence>
<dbReference type="PANTHER" id="PTHR33755">
    <property type="entry name" value="TOXIN PARE1-RELATED"/>
    <property type="match status" value="1"/>
</dbReference>
<protein>
    <recommendedName>
        <fullName evidence="5">Plasmid stabilization protein</fullName>
    </recommendedName>
</protein>
<comment type="caution">
    <text evidence="3">The sequence shown here is derived from an EMBL/GenBank/DDBJ whole genome shotgun (WGS) entry which is preliminary data.</text>
</comment>
<organism evidence="3 4">
    <name type="scientific">Azospirillum palustre</name>
    <dbReference type="NCBI Taxonomy" id="2044885"/>
    <lineage>
        <taxon>Bacteria</taxon>
        <taxon>Pseudomonadati</taxon>
        <taxon>Pseudomonadota</taxon>
        <taxon>Alphaproteobacteria</taxon>
        <taxon>Rhodospirillales</taxon>
        <taxon>Azospirillaceae</taxon>
        <taxon>Azospirillum</taxon>
    </lineage>
</organism>
<reference evidence="4" key="1">
    <citation type="submission" date="2017-10" db="EMBL/GenBank/DDBJ databases">
        <authorList>
            <person name="Kravchenko I.K."/>
            <person name="Grouzdev D.S."/>
        </authorList>
    </citation>
    <scope>NUCLEOTIDE SEQUENCE [LARGE SCALE GENOMIC DNA]</scope>
    <source>
        <strain evidence="4">B2</strain>
    </source>
</reference>
<dbReference type="PANTHER" id="PTHR33755:SF8">
    <property type="entry name" value="TOXIN PARE2"/>
    <property type="match status" value="1"/>
</dbReference>
<evidence type="ECO:0008006" key="5">
    <source>
        <dbReference type="Google" id="ProtNLM"/>
    </source>
</evidence>
<dbReference type="InterPro" id="IPR035093">
    <property type="entry name" value="RelE/ParE_toxin_dom_sf"/>
</dbReference>
<proteinExistence type="inferred from homology"/>
<comment type="similarity">
    <text evidence="1">Belongs to the RelE toxin family.</text>
</comment>
<evidence type="ECO:0000313" key="4">
    <source>
        <dbReference type="Proteomes" id="UP000225379"/>
    </source>
</evidence>
<dbReference type="InterPro" id="IPR051803">
    <property type="entry name" value="TA_system_RelE-like_toxin"/>
</dbReference>
<dbReference type="EMBL" id="PDKW01000043">
    <property type="protein sequence ID" value="PGH52897.1"/>
    <property type="molecule type" value="Genomic_DNA"/>
</dbReference>
<sequence length="108" mass="11692">MTAAALSPAARRDLLAAIRWIAEDHPAAARALRDTVARAAHRIGAHPLAGAQRPELADPPYRFVSLTGFPYIVVYNSERRPPLIVRILHGARDLSILLGDLPRDAADG</sequence>
<accession>A0A2B8B6K3</accession>
<dbReference type="Pfam" id="PF05016">
    <property type="entry name" value="ParE_toxin"/>
    <property type="match status" value="1"/>
</dbReference>
<dbReference type="InterPro" id="IPR007712">
    <property type="entry name" value="RelE/ParE_toxin"/>
</dbReference>
<name>A0A2B8B6K3_9PROT</name>
<dbReference type="Gene3D" id="3.30.2310.20">
    <property type="entry name" value="RelE-like"/>
    <property type="match status" value="1"/>
</dbReference>
<dbReference type="AlphaFoldDB" id="A0A2B8B6K3"/>
<dbReference type="RefSeq" id="WP_098738994.1">
    <property type="nucleotide sequence ID" value="NZ_PDKW01000043.1"/>
</dbReference>
<evidence type="ECO:0000256" key="1">
    <source>
        <dbReference type="ARBA" id="ARBA00006226"/>
    </source>
</evidence>
<dbReference type="OrthoDB" id="595470at2"/>
<keyword evidence="2" id="KW-1277">Toxin-antitoxin system</keyword>
<evidence type="ECO:0000313" key="3">
    <source>
        <dbReference type="EMBL" id="PGH52897.1"/>
    </source>
</evidence>